<gene>
    <name evidence="1" type="ORF">SCALOS_LOCUS7645</name>
</gene>
<accession>A0ACA9MYK5</accession>
<name>A0ACA9MYK5_9GLOM</name>
<evidence type="ECO:0000313" key="1">
    <source>
        <dbReference type="EMBL" id="CAG8620971.1"/>
    </source>
</evidence>
<dbReference type="Proteomes" id="UP000789860">
    <property type="component" value="Unassembled WGS sequence"/>
</dbReference>
<protein>
    <submittedName>
        <fullName evidence="1">8482_t:CDS:1</fullName>
    </submittedName>
</protein>
<keyword evidence="2" id="KW-1185">Reference proteome</keyword>
<evidence type="ECO:0000313" key="2">
    <source>
        <dbReference type="Proteomes" id="UP000789860"/>
    </source>
</evidence>
<reference evidence="1" key="1">
    <citation type="submission" date="2021-06" db="EMBL/GenBank/DDBJ databases">
        <authorList>
            <person name="Kallberg Y."/>
            <person name="Tangrot J."/>
            <person name="Rosling A."/>
        </authorList>
    </citation>
    <scope>NUCLEOTIDE SEQUENCE</scope>
    <source>
        <strain evidence="1">AU212A</strain>
    </source>
</reference>
<proteinExistence type="predicted"/>
<feature type="non-terminal residue" evidence="1">
    <location>
        <position position="65"/>
    </location>
</feature>
<organism evidence="1 2">
    <name type="scientific">Scutellospora calospora</name>
    <dbReference type="NCBI Taxonomy" id="85575"/>
    <lineage>
        <taxon>Eukaryota</taxon>
        <taxon>Fungi</taxon>
        <taxon>Fungi incertae sedis</taxon>
        <taxon>Mucoromycota</taxon>
        <taxon>Glomeromycotina</taxon>
        <taxon>Glomeromycetes</taxon>
        <taxon>Diversisporales</taxon>
        <taxon>Gigasporaceae</taxon>
        <taxon>Scutellospora</taxon>
    </lineage>
</organism>
<feature type="non-terminal residue" evidence="1">
    <location>
        <position position="1"/>
    </location>
</feature>
<comment type="caution">
    <text evidence="1">The sequence shown here is derived from an EMBL/GenBank/DDBJ whole genome shotgun (WGS) entry which is preliminary data.</text>
</comment>
<sequence>EDDKKEAKTSLPENIQRNEWKTYSMSKRNLSEKEGDPYEQRKETNLRKRNRYNIILRSDRSNFWL</sequence>
<dbReference type="EMBL" id="CAJVPM010017651">
    <property type="protein sequence ID" value="CAG8620971.1"/>
    <property type="molecule type" value="Genomic_DNA"/>
</dbReference>